<dbReference type="PANTHER" id="PTHR33478">
    <property type="entry name" value="EXTRACELLULAR METALLOPROTEINASE MEP"/>
    <property type="match status" value="1"/>
</dbReference>
<comment type="caution">
    <text evidence="15">The sequence shown here is derived from an EMBL/GenBank/DDBJ whole genome shotgun (WGS) entry which is preliminary data.</text>
</comment>
<evidence type="ECO:0000256" key="2">
    <source>
        <dbReference type="ARBA" id="ARBA00004613"/>
    </source>
</evidence>
<evidence type="ECO:0000256" key="8">
    <source>
        <dbReference type="ARBA" id="ARBA00022801"/>
    </source>
</evidence>
<dbReference type="InterPro" id="IPR011096">
    <property type="entry name" value="FTP_domain"/>
</dbReference>
<keyword evidence="5" id="KW-0645">Protease</keyword>
<gene>
    <name evidence="15" type="ORF">BST85_01565</name>
</gene>
<evidence type="ECO:0000256" key="1">
    <source>
        <dbReference type="ARBA" id="ARBA00001947"/>
    </source>
</evidence>
<reference evidence="15 16" key="1">
    <citation type="submission" date="2016-11" db="EMBL/GenBank/DDBJ databases">
        <title>Trade-off between light-utilization and light-protection in marine flavobacteria.</title>
        <authorList>
            <person name="Kumagai Y."/>
        </authorList>
    </citation>
    <scope>NUCLEOTIDE SEQUENCE [LARGE SCALE GENOMIC DNA]</scope>
    <source>
        <strain evidence="15 16">NBRC 107741</strain>
    </source>
</reference>
<accession>A0A2S7KM76</accession>
<dbReference type="InterPro" id="IPR050371">
    <property type="entry name" value="Fungal_virulence_M36"/>
</dbReference>
<evidence type="ECO:0000256" key="10">
    <source>
        <dbReference type="ARBA" id="ARBA00023049"/>
    </source>
</evidence>
<dbReference type="InterPro" id="IPR046450">
    <property type="entry name" value="PA_dom_sf"/>
</dbReference>
<evidence type="ECO:0000313" key="15">
    <source>
        <dbReference type="EMBL" id="PQB03735.1"/>
    </source>
</evidence>
<dbReference type="InterPro" id="IPR003137">
    <property type="entry name" value="PA_domain"/>
</dbReference>
<dbReference type="GO" id="GO:0008270">
    <property type="term" value="F:zinc ion binding"/>
    <property type="evidence" value="ECO:0007669"/>
    <property type="project" value="InterPro"/>
</dbReference>
<evidence type="ECO:0000256" key="9">
    <source>
        <dbReference type="ARBA" id="ARBA00022833"/>
    </source>
</evidence>
<dbReference type="Pfam" id="PF07504">
    <property type="entry name" value="FTP"/>
    <property type="match status" value="1"/>
</dbReference>
<keyword evidence="6" id="KW-0479">Metal-binding</keyword>
<evidence type="ECO:0008006" key="17">
    <source>
        <dbReference type="Google" id="ProtNLM"/>
    </source>
</evidence>
<dbReference type="CDD" id="cd09596">
    <property type="entry name" value="M36"/>
    <property type="match status" value="1"/>
</dbReference>
<evidence type="ECO:0000256" key="6">
    <source>
        <dbReference type="ARBA" id="ARBA00022723"/>
    </source>
</evidence>
<sequence>MFVGLSSALGQNNIDIVSAIQSGDSNQMVVTSEHISSISGIHHIYVRQALSGIEIVGTESSVHLGKDGEALVVHNSFVPSPASLVRNASANLSAEEAILSVARERQYGEPNLRVKGVSDDSDRLMYDKSIISTEDIPVRQVYLLHDEQLYLVWELSIAEVNSSDWLDFFVDASTGKILRTDNWTNYCEVGTFNNLSRAERALTFDTRLDQSEANAFNFSAVSGGDYTVYPVPLESPNHGSRSTINDAEDAIASPFGWHDTNGTAGVEYTITRGNNVYAYEDRDANNIAGYSPDGGGSLDFDFPLDFNQAPSGYQDAAITNLFFWNNVIHDMWYHYGFTESAGNFQQNNYGNGGSGSDYVRAEAQDGSGTNNANFATPSDGSRPRMQMYVWDPASVSDLLTINSPAGIAGDYSGVEAGFGPGITAVITADLALIEDDNSGASTDTSDGCDNVINGADLSGKIVVIRRGSCEFGTKVLAAENAGATAVIMVNNVATDPIVMGAGAVGGSVTIPSIMVSQADGQSLIDQLELSNTVNGTLQPGGFQIDGDFDNGIIAHEYGHGVSNRLTNGPSSVNCLGNAEQMGEGWSDYIGLMMTIEPGDSREDIRGIGTFALGQSTTGDGIRPAPYSTDTAINNYTYGNSNSGVSQPHGIGFVWATILWEMTWDLIDKYGFDNDFYQGTGGNNIAMALVTEGMKLQPCSPGFVDGRDAILAADQALYDGANKCLLWKAFARRGLGASASQGSSNNRSDQTEAFDLPGATWNGSAWAGNIVPDRGYSLNIQGDFDSSVDGELIPTTTIRKIEACSCTISNNSTVRIKAEDYMLIDENITVESGSTLIVEHQGVVVQTDGTASVVNNGTINVEITTPNLLRDDFMAVGSPMSAETVAGVFGGVRNVQYHTPENFIPNTPGSGVTNFSDDNGNFWRRYNSGSLTAGEGYLIFPQDNPSGTTDLTFSLGTLNNGDVSRPMVFNGDGVNEYGTPNVYANPYASPISADDFLSANGLTDVYFWEHITAPSSIIPGPYARNYSMDDISIYNDISGGLAAANDGGGTTQPNGIISTAQGFGVLATSGGNVTFTNSMRRTSGNTTLRTQDLELDRMWFRVSSDAYEYPLGSNTLIAYSPEATDGLDGGDTNRLDTSVSLYSTINGTNKNLTIQSLEQFDQEDKISLGFSTLVEADLEYTIALTQVQGTQLGDRSIYLIDNLLGRITDLTQESYSFRSGAGDQPGRFTLQFEYQTLATVQNKLEAIGLYPNPTDGVLNIVSPRSPITQVTIYDLQGRVVKRIDSDQSNLQLNLDQLNSGIYLVQIKTDAGMIAKKLVKE</sequence>
<evidence type="ECO:0000313" key="16">
    <source>
        <dbReference type="Proteomes" id="UP000239800"/>
    </source>
</evidence>
<comment type="similarity">
    <text evidence="3">Belongs to the peptidase M36 family.</text>
</comment>
<dbReference type="NCBIfam" id="TIGR04183">
    <property type="entry name" value="Por_Secre_tail"/>
    <property type="match status" value="1"/>
</dbReference>
<keyword evidence="10" id="KW-0482">Metalloprotease</keyword>
<evidence type="ECO:0000259" key="12">
    <source>
        <dbReference type="Pfam" id="PF02225"/>
    </source>
</evidence>
<evidence type="ECO:0000256" key="3">
    <source>
        <dbReference type="ARBA" id="ARBA00006006"/>
    </source>
</evidence>
<dbReference type="Gene3D" id="1.10.390.10">
    <property type="entry name" value="Neutral Protease Domain 2"/>
    <property type="match status" value="1"/>
</dbReference>
<name>A0A2S7KM76_9FLAO</name>
<dbReference type="InterPro" id="IPR027268">
    <property type="entry name" value="Peptidase_M4/M1_CTD_sf"/>
</dbReference>
<dbReference type="GO" id="GO:0005615">
    <property type="term" value="C:extracellular space"/>
    <property type="evidence" value="ECO:0007669"/>
    <property type="project" value="InterPro"/>
</dbReference>
<keyword evidence="8" id="KW-0378">Hydrolase</keyword>
<keyword evidence="9" id="KW-0862">Zinc</keyword>
<dbReference type="CDD" id="cd04818">
    <property type="entry name" value="PA_subtilisin_1"/>
    <property type="match status" value="1"/>
</dbReference>
<keyword evidence="11" id="KW-0865">Zymogen</keyword>
<evidence type="ECO:0000259" key="13">
    <source>
        <dbReference type="Pfam" id="PF07504"/>
    </source>
</evidence>
<comment type="cofactor">
    <cofactor evidence="1">
        <name>Zn(2+)</name>
        <dbReference type="ChEBI" id="CHEBI:29105"/>
    </cofactor>
</comment>
<dbReference type="Gene3D" id="3.50.30.30">
    <property type="match status" value="1"/>
</dbReference>
<feature type="domain" description="FTP" evidence="13">
    <location>
        <begin position="27"/>
        <end position="77"/>
    </location>
</feature>
<evidence type="ECO:0000256" key="4">
    <source>
        <dbReference type="ARBA" id="ARBA00022525"/>
    </source>
</evidence>
<evidence type="ECO:0000259" key="14">
    <source>
        <dbReference type="Pfam" id="PF18962"/>
    </source>
</evidence>
<feature type="domain" description="PA" evidence="12">
    <location>
        <begin position="444"/>
        <end position="523"/>
    </location>
</feature>
<keyword evidence="16" id="KW-1185">Reference proteome</keyword>
<protein>
    <recommendedName>
        <fullName evidence="17">Peptidase</fullName>
    </recommendedName>
</protein>
<evidence type="ECO:0000256" key="11">
    <source>
        <dbReference type="ARBA" id="ARBA00023145"/>
    </source>
</evidence>
<dbReference type="SUPFAM" id="SSF55486">
    <property type="entry name" value="Metalloproteases ('zincins'), catalytic domain"/>
    <property type="match status" value="1"/>
</dbReference>
<keyword evidence="4" id="KW-0964">Secreted</keyword>
<dbReference type="NCBIfam" id="NF038113">
    <property type="entry name" value="T9SSA_dep_M36"/>
    <property type="match status" value="1"/>
</dbReference>
<dbReference type="EMBL" id="MQUB01000001">
    <property type="protein sequence ID" value="PQB03735.1"/>
    <property type="molecule type" value="Genomic_DNA"/>
</dbReference>
<keyword evidence="7" id="KW-0732">Signal</keyword>
<dbReference type="InterPro" id="IPR026444">
    <property type="entry name" value="Secre_tail"/>
</dbReference>
<feature type="domain" description="Secretion system C-terminal sorting" evidence="14">
    <location>
        <begin position="1248"/>
        <end position="1317"/>
    </location>
</feature>
<evidence type="ECO:0000256" key="5">
    <source>
        <dbReference type="ARBA" id="ARBA00022670"/>
    </source>
</evidence>
<proteinExistence type="inferred from homology"/>
<dbReference type="SUPFAM" id="SSF52025">
    <property type="entry name" value="PA domain"/>
    <property type="match status" value="1"/>
</dbReference>
<dbReference type="Pfam" id="PF02128">
    <property type="entry name" value="Peptidase_M36"/>
    <property type="match status" value="1"/>
</dbReference>
<dbReference type="Pfam" id="PF18962">
    <property type="entry name" value="Por_Secre_tail"/>
    <property type="match status" value="1"/>
</dbReference>
<dbReference type="GO" id="GO:0004222">
    <property type="term" value="F:metalloendopeptidase activity"/>
    <property type="evidence" value="ECO:0007669"/>
    <property type="project" value="InterPro"/>
</dbReference>
<evidence type="ECO:0000256" key="7">
    <source>
        <dbReference type="ARBA" id="ARBA00022729"/>
    </source>
</evidence>
<dbReference type="Pfam" id="PF02225">
    <property type="entry name" value="PA"/>
    <property type="match status" value="1"/>
</dbReference>
<dbReference type="Gene3D" id="3.10.170.10">
    <property type="match status" value="1"/>
</dbReference>
<dbReference type="Proteomes" id="UP000239800">
    <property type="component" value="Unassembled WGS sequence"/>
</dbReference>
<dbReference type="PANTHER" id="PTHR33478:SF1">
    <property type="entry name" value="EXTRACELLULAR METALLOPROTEINASE MEP"/>
    <property type="match status" value="1"/>
</dbReference>
<dbReference type="GO" id="GO:0006508">
    <property type="term" value="P:proteolysis"/>
    <property type="evidence" value="ECO:0007669"/>
    <property type="project" value="UniProtKB-KW"/>
</dbReference>
<comment type="subcellular location">
    <subcellularLocation>
        <location evidence="2">Secreted</location>
    </subcellularLocation>
</comment>
<dbReference type="InterPro" id="IPR001842">
    <property type="entry name" value="Peptidase_M36"/>
</dbReference>
<organism evidence="15 16">
    <name type="scientific">Aureitalea marina</name>
    <dbReference type="NCBI Taxonomy" id="930804"/>
    <lineage>
        <taxon>Bacteria</taxon>
        <taxon>Pseudomonadati</taxon>
        <taxon>Bacteroidota</taxon>
        <taxon>Flavobacteriia</taxon>
        <taxon>Flavobacteriales</taxon>
        <taxon>Flavobacteriaceae</taxon>
        <taxon>Aureitalea</taxon>
    </lineage>
</organism>